<dbReference type="CDD" id="cd05265">
    <property type="entry name" value="SDR_a1"/>
    <property type="match status" value="1"/>
</dbReference>
<dbReference type="InterPro" id="IPR036291">
    <property type="entry name" value="NAD(P)-bd_dom_sf"/>
</dbReference>
<dbReference type="GO" id="GO:0005829">
    <property type="term" value="C:cytosol"/>
    <property type="evidence" value="ECO:0007669"/>
    <property type="project" value="TreeGrafter"/>
</dbReference>
<keyword evidence="3" id="KW-1185">Reference proteome</keyword>
<name>A0A2H5QEZ9_CITUN</name>
<dbReference type="STRING" id="55188.A0A2H5QEZ9"/>
<proteinExistence type="predicted"/>
<protein>
    <recommendedName>
        <fullName evidence="1">NAD-dependent epimerase/dehydratase domain-containing protein</fullName>
    </recommendedName>
</protein>
<dbReference type="Proteomes" id="UP000236630">
    <property type="component" value="Unassembled WGS sequence"/>
</dbReference>
<reference evidence="2 3" key="1">
    <citation type="journal article" date="2017" name="Front. Genet.">
        <title>Draft sequencing of the heterozygous diploid genome of Satsuma (Citrus unshiu Marc.) using a hybrid assembly approach.</title>
        <authorList>
            <person name="Shimizu T."/>
            <person name="Tanizawa Y."/>
            <person name="Mochizuki T."/>
            <person name="Nagasaki H."/>
            <person name="Yoshioka T."/>
            <person name="Toyoda A."/>
            <person name="Fujiyama A."/>
            <person name="Kaminuma E."/>
            <person name="Nakamura Y."/>
        </authorList>
    </citation>
    <scope>NUCLEOTIDE SEQUENCE [LARGE SCALE GENOMIC DNA]</scope>
    <source>
        <strain evidence="3">cv. Miyagawa wase</strain>
    </source>
</reference>
<dbReference type="PANTHER" id="PTHR43725">
    <property type="entry name" value="UDP-GLUCOSE 4-EPIMERASE"/>
    <property type="match status" value="1"/>
</dbReference>
<evidence type="ECO:0000313" key="3">
    <source>
        <dbReference type="Proteomes" id="UP000236630"/>
    </source>
</evidence>
<dbReference type="Pfam" id="PF01370">
    <property type="entry name" value="Epimerase"/>
    <property type="match status" value="1"/>
</dbReference>
<organism evidence="2 3">
    <name type="scientific">Citrus unshiu</name>
    <name type="common">Satsuma mandarin</name>
    <name type="synonym">Citrus nobilis var. unshiu</name>
    <dbReference type="NCBI Taxonomy" id="55188"/>
    <lineage>
        <taxon>Eukaryota</taxon>
        <taxon>Viridiplantae</taxon>
        <taxon>Streptophyta</taxon>
        <taxon>Embryophyta</taxon>
        <taxon>Tracheophyta</taxon>
        <taxon>Spermatophyta</taxon>
        <taxon>Magnoliopsida</taxon>
        <taxon>eudicotyledons</taxon>
        <taxon>Gunneridae</taxon>
        <taxon>Pentapetalae</taxon>
        <taxon>rosids</taxon>
        <taxon>malvids</taxon>
        <taxon>Sapindales</taxon>
        <taxon>Rutaceae</taxon>
        <taxon>Aurantioideae</taxon>
        <taxon>Citrus</taxon>
    </lineage>
</organism>
<gene>
    <name evidence="2" type="ORF">CUMW_223350</name>
</gene>
<dbReference type="EMBL" id="BDQV01000338">
    <property type="protein sequence ID" value="GAY63153.1"/>
    <property type="molecule type" value="Genomic_DNA"/>
</dbReference>
<dbReference type="PANTHER" id="PTHR43725:SF8">
    <property type="entry name" value="CHLOROPLAST STEM-LOOP BINDING PROTEIN OF 41 KDA B, CHLOROPLASTIC"/>
    <property type="match status" value="1"/>
</dbReference>
<evidence type="ECO:0000259" key="1">
    <source>
        <dbReference type="Pfam" id="PF01370"/>
    </source>
</evidence>
<dbReference type="GO" id="GO:0003978">
    <property type="term" value="F:UDP-glucose 4-epimerase activity"/>
    <property type="evidence" value="ECO:0007669"/>
    <property type="project" value="TreeGrafter"/>
</dbReference>
<sequence>MASTVVVQHQTQPSFSTLTSSLSDFNGTRIHSQIQYRRKVLQPKVGLQITASSEKNILIMGGTRFIGVFLSRLLVKEGHQVTLFTRGKAPIAQQLPGESDQEFAEFSSKILHLKGDRKDYDFVKSSLSAKGFDVVYDINGREADEVEPILDALPNLEQFIYCSSAGVYLKSDLLPHCETDAVDAKSRHKGKLNTESVLESKGVNWTSLRPVYIYGPLNYNPVEEWFFHRLKAGRPIPIPGSGIQVTQLGHVKDLARAFVQVLGNEKASRQVFNISGEKYVTFDGLARACAKVTGYCIAGSAAGFPEPELVHYNPKEFDFGKKKAFPFRDQHFFASVEKAKHVLGWKPEFDLVEGLADSYNLDFGRGTYRKEADFSTDDMILGKKLVLQA</sequence>
<dbReference type="Gene3D" id="3.40.50.720">
    <property type="entry name" value="NAD(P)-binding Rossmann-like Domain"/>
    <property type="match status" value="1"/>
</dbReference>
<accession>A0A2H5QEZ9</accession>
<dbReference type="AlphaFoldDB" id="A0A2H5QEZ9"/>
<dbReference type="GO" id="GO:0005996">
    <property type="term" value="P:monosaccharide metabolic process"/>
    <property type="evidence" value="ECO:0007669"/>
    <property type="project" value="TreeGrafter"/>
</dbReference>
<comment type="caution">
    <text evidence="2">The sequence shown here is derived from an EMBL/GenBank/DDBJ whole genome shotgun (WGS) entry which is preliminary data.</text>
</comment>
<dbReference type="InterPro" id="IPR001509">
    <property type="entry name" value="Epimerase_deHydtase"/>
</dbReference>
<feature type="domain" description="NAD-dependent epimerase/dehydratase" evidence="1">
    <location>
        <begin position="57"/>
        <end position="274"/>
    </location>
</feature>
<dbReference type="FunFam" id="3.40.50.720:FF:000313">
    <property type="entry name" value="Chloroplast stem-loop binding protein of 41 kDa b, chloroplastic"/>
    <property type="match status" value="1"/>
</dbReference>
<dbReference type="SUPFAM" id="SSF51735">
    <property type="entry name" value="NAD(P)-binding Rossmann-fold domains"/>
    <property type="match status" value="1"/>
</dbReference>
<evidence type="ECO:0000313" key="2">
    <source>
        <dbReference type="EMBL" id="GAY63153.1"/>
    </source>
</evidence>